<protein>
    <submittedName>
        <fullName evidence="1">Uncharacterized protein</fullName>
    </submittedName>
</protein>
<gene>
    <name evidence="1" type="ORF">GALL_516640</name>
</gene>
<evidence type="ECO:0000313" key="1">
    <source>
        <dbReference type="EMBL" id="OIQ66764.1"/>
    </source>
</evidence>
<dbReference type="EMBL" id="MLJW01006378">
    <property type="protein sequence ID" value="OIQ66764.1"/>
    <property type="molecule type" value="Genomic_DNA"/>
</dbReference>
<name>A0A1J5PGR4_9ZZZZ</name>
<comment type="caution">
    <text evidence="1">The sequence shown here is derived from an EMBL/GenBank/DDBJ whole genome shotgun (WGS) entry which is preliminary data.</text>
</comment>
<reference evidence="1" key="1">
    <citation type="submission" date="2016-10" db="EMBL/GenBank/DDBJ databases">
        <title>Sequence of Gallionella enrichment culture.</title>
        <authorList>
            <person name="Poehlein A."/>
            <person name="Muehling M."/>
            <person name="Daniel R."/>
        </authorList>
    </citation>
    <scope>NUCLEOTIDE SEQUENCE</scope>
</reference>
<dbReference type="AlphaFoldDB" id="A0A1J5PGR4"/>
<organism evidence="1">
    <name type="scientific">mine drainage metagenome</name>
    <dbReference type="NCBI Taxonomy" id="410659"/>
    <lineage>
        <taxon>unclassified sequences</taxon>
        <taxon>metagenomes</taxon>
        <taxon>ecological metagenomes</taxon>
    </lineage>
</organism>
<accession>A0A1J5PGR4</accession>
<proteinExistence type="predicted"/>
<sequence length="51" mass="5619">MVGRAHTRFMTLSGSSVRMPVIMWSFLKVSTLKPDRSHSASSCLEGFLTSS</sequence>